<evidence type="ECO:0000256" key="1">
    <source>
        <dbReference type="SAM" id="MobiDB-lite"/>
    </source>
</evidence>
<dbReference type="OrthoDB" id="3029913at2759"/>
<dbReference type="AlphaFoldDB" id="A0A8K0WT93"/>
<name>A0A8K0WT93_9HYPO</name>
<organism evidence="2 3">
    <name type="scientific">Stachybotrys elegans</name>
    <dbReference type="NCBI Taxonomy" id="80388"/>
    <lineage>
        <taxon>Eukaryota</taxon>
        <taxon>Fungi</taxon>
        <taxon>Dikarya</taxon>
        <taxon>Ascomycota</taxon>
        <taxon>Pezizomycotina</taxon>
        <taxon>Sordariomycetes</taxon>
        <taxon>Hypocreomycetidae</taxon>
        <taxon>Hypocreales</taxon>
        <taxon>Stachybotryaceae</taxon>
        <taxon>Stachybotrys</taxon>
    </lineage>
</organism>
<dbReference type="EMBL" id="JAGPNK010000004">
    <property type="protein sequence ID" value="KAH7322579.1"/>
    <property type="molecule type" value="Genomic_DNA"/>
</dbReference>
<accession>A0A8K0WT93</accession>
<evidence type="ECO:0000313" key="3">
    <source>
        <dbReference type="Proteomes" id="UP000813444"/>
    </source>
</evidence>
<comment type="caution">
    <text evidence="2">The sequence shown here is derived from an EMBL/GenBank/DDBJ whole genome shotgun (WGS) entry which is preliminary data.</text>
</comment>
<keyword evidence="3" id="KW-1185">Reference proteome</keyword>
<feature type="compositionally biased region" description="Basic and acidic residues" evidence="1">
    <location>
        <begin position="897"/>
        <end position="910"/>
    </location>
</feature>
<feature type="compositionally biased region" description="Low complexity" evidence="1">
    <location>
        <begin position="628"/>
        <end position="641"/>
    </location>
</feature>
<gene>
    <name evidence="2" type="ORF">B0I35DRAFT_407045</name>
</gene>
<feature type="region of interest" description="Disordered" evidence="1">
    <location>
        <begin position="892"/>
        <end position="919"/>
    </location>
</feature>
<proteinExistence type="predicted"/>
<dbReference type="Proteomes" id="UP000813444">
    <property type="component" value="Unassembled WGS sequence"/>
</dbReference>
<feature type="region of interest" description="Disordered" evidence="1">
    <location>
        <begin position="614"/>
        <end position="641"/>
    </location>
</feature>
<reference evidence="2" key="1">
    <citation type="journal article" date="2021" name="Nat. Commun.">
        <title>Genetic determinants of endophytism in the Arabidopsis root mycobiome.</title>
        <authorList>
            <person name="Mesny F."/>
            <person name="Miyauchi S."/>
            <person name="Thiergart T."/>
            <person name="Pickel B."/>
            <person name="Atanasova L."/>
            <person name="Karlsson M."/>
            <person name="Huettel B."/>
            <person name="Barry K.W."/>
            <person name="Haridas S."/>
            <person name="Chen C."/>
            <person name="Bauer D."/>
            <person name="Andreopoulos W."/>
            <person name="Pangilinan J."/>
            <person name="LaButti K."/>
            <person name="Riley R."/>
            <person name="Lipzen A."/>
            <person name="Clum A."/>
            <person name="Drula E."/>
            <person name="Henrissat B."/>
            <person name="Kohler A."/>
            <person name="Grigoriev I.V."/>
            <person name="Martin F.M."/>
            <person name="Hacquard S."/>
        </authorList>
    </citation>
    <scope>NUCLEOTIDE SEQUENCE</scope>
    <source>
        <strain evidence="2">MPI-CAGE-CH-0235</strain>
    </source>
</reference>
<protein>
    <submittedName>
        <fullName evidence="2">Uncharacterized protein</fullName>
    </submittedName>
</protein>
<sequence>MAATTTARTGARFRSYATKSSAFANDAADELSPDEIRLSSHRVPTLAAGTYTVRIEQSIAAPDGQTDTLSTEQQFVVEAPQLRLDSNVDVHSVFPAPGHGAPANTLPHIVFNDPELPWERSISNTSPDSFNRIPWTALLTFTEEELHLPPEDLTKWQGDKPRQSPTLAVSMKAGILRLQGDAATMVSPVSGIEPKFKDSKMVECLVLSTDLFKRLFGSYPAGAKESTWSGKPDLGAFSYLAHVRGVHPHAMASTSLGDTELQVSVLMGHRVAPFGLQRPTMMMSHVVSLEGVEKLTWSDGGPRYVGLVSLHSWSWMALPPDHLDFVDVMGNLARSTHPLRMADTLLNSSALAAKQGALDENAAWLLARLKDGYLLKPHTSLSGSSSTVLFRGPLTPTLPVLTAASVKAWSSTGNDLEVRDCRTGLVDVSYRAAWQLGRLLAVADASLNTSLLRLRGRIHTETSRQVRQENDPDFVKMSVFTANLSSAVSYIVEANQANKIRVGNANATLRWCNGWFRPENVDASATTSVDDVASTQQFYDTVIKVVSSLTRARGEGGKAAYNEENDPVSHDWANVLGWIMNLLFTDKIPLYYQVSTIVRNPWQTKDGARQIYVPSPISAPPARTTTSKQPAASAPQTTTTKASLPHVELPVGHRPRAKEAWGSSYTPKPLKMVKDLPCFDYWPYYDGELIYYGGTSLPYADYFKPTVDCFPLHLGRGSEVLLQPYIDAPMDVVFTANGHTGSNFMPFNVDFIEWLIPVHVSDSAPLDKSLEPNPDEQPPLFTIGGTLDHPSLPSAEPINIGCRWLYDTRLVHGTLLDFPLDEYKHKAVPKPDTNNLHALLIVRARSRDNPWREPECPDKYIDAGFLLKDARWHVPDGANRDRAIPNMQFQTAPSESWHCRRQDSEVKEPAPKGGFVKHL</sequence>
<evidence type="ECO:0000313" key="2">
    <source>
        <dbReference type="EMBL" id="KAH7322579.1"/>
    </source>
</evidence>